<evidence type="ECO:0000256" key="2">
    <source>
        <dbReference type="ARBA" id="ARBA00022475"/>
    </source>
</evidence>
<sequence length="344" mass="35951">MTYWFDAESAGEPYSVTVHLSGKLKGDAALPPSETRARTSFQAVSTVEDVLPGSGRVAVTTRVPNLTRGEWEVTATPVTRAPEGSPAPWVEMSTPRLVRGTASGRTAFSPFVRNLAPGVRLGAWPALVGTGFVIALVVQALLARQLDLPALRLSLLTVVASGLGLLAAKVYYLMTHPKEPRTFAKPGMSVQGFVTATIGTLLIGSPLLGLPLGWVLDATAPGLLFGMAIGRLGCLLGGCCTGRPTTSRWGIWSSDRRLGVRRIPVQLLESSFSALLGTLALLAVVLLSAGSGLVLVATVAAYVLGRQILFPLRSIPRATAHGRSISFVVAGLVLLASLVGSLLA</sequence>
<evidence type="ECO:0000256" key="5">
    <source>
        <dbReference type="ARBA" id="ARBA00022989"/>
    </source>
</evidence>
<dbReference type="PANTHER" id="PTHR30589">
    <property type="entry name" value="PROLIPOPROTEIN DIACYLGLYCERYL TRANSFERASE"/>
    <property type="match status" value="1"/>
</dbReference>
<dbReference type="GO" id="GO:0005886">
    <property type="term" value="C:plasma membrane"/>
    <property type="evidence" value="ECO:0007669"/>
    <property type="project" value="InterPro"/>
</dbReference>
<evidence type="ECO:0000256" key="4">
    <source>
        <dbReference type="ARBA" id="ARBA00022692"/>
    </source>
</evidence>
<comment type="similarity">
    <text evidence="1">Belongs to the Lgt family.</text>
</comment>
<keyword evidence="8" id="KW-0449">Lipoprotein</keyword>
<evidence type="ECO:0000313" key="8">
    <source>
        <dbReference type="EMBL" id="RPF28258.1"/>
    </source>
</evidence>
<proteinExistence type="inferred from homology"/>
<evidence type="ECO:0000256" key="6">
    <source>
        <dbReference type="ARBA" id="ARBA00023136"/>
    </source>
</evidence>
<gene>
    <name evidence="8" type="ORF">EDD32_2779</name>
</gene>
<reference evidence="8 9" key="1">
    <citation type="submission" date="2018-11" db="EMBL/GenBank/DDBJ databases">
        <title>Sequencing the genomes of 1000 actinobacteria strains.</title>
        <authorList>
            <person name="Klenk H.-P."/>
        </authorList>
    </citation>
    <scope>NUCLEOTIDE SEQUENCE [LARGE SCALE GENOMIC DNA]</scope>
    <source>
        <strain evidence="8 9">DSM 14418</strain>
    </source>
</reference>
<feature type="transmembrane region" description="Helical" evidence="7">
    <location>
        <begin position="193"/>
        <end position="216"/>
    </location>
</feature>
<dbReference type="PANTHER" id="PTHR30589:SF0">
    <property type="entry name" value="PHOSPHATIDYLGLYCEROL--PROLIPOPROTEIN DIACYLGLYCERYL TRANSFERASE"/>
    <property type="match status" value="1"/>
</dbReference>
<organism evidence="8 9">
    <name type="scientific">Georgenia muralis</name>
    <dbReference type="NCBI Taxonomy" id="154117"/>
    <lineage>
        <taxon>Bacteria</taxon>
        <taxon>Bacillati</taxon>
        <taxon>Actinomycetota</taxon>
        <taxon>Actinomycetes</taxon>
        <taxon>Micrococcales</taxon>
        <taxon>Bogoriellaceae</taxon>
        <taxon>Georgenia</taxon>
    </lineage>
</organism>
<keyword evidence="6 7" id="KW-0472">Membrane</keyword>
<keyword evidence="9" id="KW-1185">Reference proteome</keyword>
<keyword evidence="5 7" id="KW-1133">Transmembrane helix</keyword>
<feature type="transmembrane region" description="Helical" evidence="7">
    <location>
        <begin position="324"/>
        <end position="343"/>
    </location>
</feature>
<evidence type="ECO:0000256" key="7">
    <source>
        <dbReference type="SAM" id="Phobius"/>
    </source>
</evidence>
<feature type="transmembrane region" description="Helical" evidence="7">
    <location>
        <begin position="121"/>
        <end position="141"/>
    </location>
</feature>
<accession>A0A3N4ZRW3</accession>
<dbReference type="AlphaFoldDB" id="A0A3N4ZRW3"/>
<protein>
    <submittedName>
        <fullName evidence="8">Phosphatidylglycerol:prolipoprotein diacylglycerol transferase</fullName>
    </submittedName>
</protein>
<evidence type="ECO:0000256" key="1">
    <source>
        <dbReference type="ARBA" id="ARBA00007150"/>
    </source>
</evidence>
<evidence type="ECO:0000256" key="3">
    <source>
        <dbReference type="ARBA" id="ARBA00022679"/>
    </source>
</evidence>
<dbReference type="GO" id="GO:0008961">
    <property type="term" value="F:phosphatidylglycerol-prolipoprotein diacylglyceryl transferase activity"/>
    <property type="evidence" value="ECO:0007669"/>
    <property type="project" value="InterPro"/>
</dbReference>
<dbReference type="GO" id="GO:0042158">
    <property type="term" value="P:lipoprotein biosynthetic process"/>
    <property type="evidence" value="ECO:0007669"/>
    <property type="project" value="InterPro"/>
</dbReference>
<keyword evidence="2" id="KW-1003">Cell membrane</keyword>
<name>A0A3N4ZRW3_9MICO</name>
<keyword evidence="3 8" id="KW-0808">Transferase</keyword>
<comment type="caution">
    <text evidence="8">The sequence shown here is derived from an EMBL/GenBank/DDBJ whole genome shotgun (WGS) entry which is preliminary data.</text>
</comment>
<evidence type="ECO:0000313" key="9">
    <source>
        <dbReference type="Proteomes" id="UP000280726"/>
    </source>
</evidence>
<feature type="transmembrane region" description="Helical" evidence="7">
    <location>
        <begin position="153"/>
        <end position="172"/>
    </location>
</feature>
<keyword evidence="4 7" id="KW-0812">Transmembrane</keyword>
<dbReference type="InterPro" id="IPR001640">
    <property type="entry name" value="Lgt"/>
</dbReference>
<dbReference type="EMBL" id="RKRA01000001">
    <property type="protein sequence ID" value="RPF28258.1"/>
    <property type="molecule type" value="Genomic_DNA"/>
</dbReference>
<dbReference type="Pfam" id="PF01790">
    <property type="entry name" value="LGT"/>
    <property type="match status" value="1"/>
</dbReference>
<dbReference type="Proteomes" id="UP000280726">
    <property type="component" value="Unassembled WGS sequence"/>
</dbReference>